<dbReference type="Pfam" id="PF00400">
    <property type="entry name" value="WD40"/>
    <property type="match status" value="1"/>
</dbReference>
<comment type="caution">
    <text evidence="2">The sequence shown here is derived from an EMBL/GenBank/DDBJ whole genome shotgun (WGS) entry which is preliminary data.</text>
</comment>
<keyword evidence="1" id="KW-0853">WD repeat</keyword>
<proteinExistence type="predicted"/>
<dbReference type="SUPFAM" id="SSF50978">
    <property type="entry name" value="WD40 repeat-like"/>
    <property type="match status" value="1"/>
</dbReference>
<protein>
    <submittedName>
        <fullName evidence="2">Uncharacterized protein</fullName>
    </submittedName>
</protein>
<evidence type="ECO:0000313" key="2">
    <source>
        <dbReference type="EMBL" id="OHT14887.1"/>
    </source>
</evidence>
<reference evidence="2" key="1">
    <citation type="submission" date="2016-10" db="EMBL/GenBank/DDBJ databases">
        <authorList>
            <person name="Benchimol M."/>
            <person name="Almeida L.G."/>
            <person name="Vasconcelos A.T."/>
            <person name="Perreira-Neves A."/>
            <person name="Rosa I.A."/>
            <person name="Tasca T."/>
            <person name="Bogo M.R."/>
            <person name="de Souza W."/>
        </authorList>
    </citation>
    <scope>NUCLEOTIDE SEQUENCE [LARGE SCALE GENOMIC DNA]</scope>
    <source>
        <strain evidence="2">K</strain>
    </source>
</reference>
<dbReference type="PROSITE" id="PS50294">
    <property type="entry name" value="WD_REPEATS_REGION"/>
    <property type="match status" value="1"/>
</dbReference>
<sequence>MKAPFILQESERCEPGTKIIYTSFLEENVTTPKTFHLHECFIPLGSKEFLDKTVNEDIAFDHPVVWMDKKDDYFLFVTNDHQKQNSFYYDMNTQKLHKIKIKHVYRAFFNKKTNDEELDFMATLHSLTTSNDSFYVLSKSETSAPADKSTIFSIYDPELERPTKQYPIPAQTLAAYDKKIVFAVDQYLIIVDSSSNVDYSQIRDDPHYSIHAHYGKITDLAFSQNGDYLYSASFDGYVKKWDLCKDDITFDEYFVGDSPIVSVRPSTIDNNLFVATLTDGKVCIGNFKQKDPTIHTIWQNENEKNKDNLILSRGVWADFSPSDPSVFVASTINEMKVFDVDSRFF</sequence>
<feature type="repeat" description="WD" evidence="1">
    <location>
        <begin position="210"/>
        <end position="243"/>
    </location>
</feature>
<keyword evidence="3" id="KW-1185">Reference proteome</keyword>
<dbReference type="GeneID" id="94832659"/>
<organism evidence="2 3">
    <name type="scientific">Tritrichomonas foetus</name>
    <dbReference type="NCBI Taxonomy" id="1144522"/>
    <lineage>
        <taxon>Eukaryota</taxon>
        <taxon>Metamonada</taxon>
        <taxon>Parabasalia</taxon>
        <taxon>Tritrichomonadida</taxon>
        <taxon>Tritrichomonadidae</taxon>
        <taxon>Tritrichomonas</taxon>
    </lineage>
</organism>
<dbReference type="SMART" id="SM00320">
    <property type="entry name" value="WD40"/>
    <property type="match status" value="1"/>
</dbReference>
<accession>A0A1J4KUE0</accession>
<dbReference type="Proteomes" id="UP000179807">
    <property type="component" value="Unassembled WGS sequence"/>
</dbReference>
<dbReference type="InterPro" id="IPR015943">
    <property type="entry name" value="WD40/YVTN_repeat-like_dom_sf"/>
</dbReference>
<dbReference type="InterPro" id="IPR001680">
    <property type="entry name" value="WD40_rpt"/>
</dbReference>
<dbReference type="AlphaFoldDB" id="A0A1J4KUE0"/>
<dbReference type="OrthoDB" id="9890280at2759"/>
<dbReference type="RefSeq" id="XP_068368023.1">
    <property type="nucleotide sequence ID" value="XM_068497955.1"/>
</dbReference>
<dbReference type="PROSITE" id="PS50082">
    <property type="entry name" value="WD_REPEATS_2"/>
    <property type="match status" value="1"/>
</dbReference>
<evidence type="ECO:0000256" key="1">
    <source>
        <dbReference type="PROSITE-ProRule" id="PRU00221"/>
    </source>
</evidence>
<gene>
    <name evidence="2" type="ORF">TRFO_14671</name>
</gene>
<dbReference type="EMBL" id="MLAK01000303">
    <property type="protein sequence ID" value="OHT14887.1"/>
    <property type="molecule type" value="Genomic_DNA"/>
</dbReference>
<evidence type="ECO:0000313" key="3">
    <source>
        <dbReference type="Proteomes" id="UP000179807"/>
    </source>
</evidence>
<dbReference type="InterPro" id="IPR036322">
    <property type="entry name" value="WD40_repeat_dom_sf"/>
</dbReference>
<dbReference type="VEuPathDB" id="TrichDB:TRFO_14671"/>
<name>A0A1J4KUE0_9EUKA</name>
<dbReference type="Gene3D" id="2.130.10.10">
    <property type="entry name" value="YVTN repeat-like/Quinoprotein amine dehydrogenase"/>
    <property type="match status" value="1"/>
</dbReference>